<name>A0A382TEW3_9ZZZZ</name>
<dbReference type="GO" id="GO:0000160">
    <property type="term" value="P:phosphorelay signal transduction system"/>
    <property type="evidence" value="ECO:0007669"/>
    <property type="project" value="InterPro"/>
</dbReference>
<dbReference type="InterPro" id="IPR001789">
    <property type="entry name" value="Sig_transdc_resp-reg_receiver"/>
</dbReference>
<dbReference type="PROSITE" id="PS50110">
    <property type="entry name" value="RESPONSE_REGULATORY"/>
    <property type="match status" value="1"/>
</dbReference>
<protein>
    <recommendedName>
        <fullName evidence="2">Response regulatory domain-containing protein</fullName>
    </recommendedName>
</protein>
<dbReference type="EMBL" id="UINC01136101">
    <property type="protein sequence ID" value="SVD20654.1"/>
    <property type="molecule type" value="Genomic_DNA"/>
</dbReference>
<dbReference type="InterPro" id="IPR050595">
    <property type="entry name" value="Bact_response_regulator"/>
</dbReference>
<reference evidence="3" key="1">
    <citation type="submission" date="2018-05" db="EMBL/GenBank/DDBJ databases">
        <authorList>
            <person name="Lanie J.A."/>
            <person name="Ng W.-L."/>
            <person name="Kazmierczak K.M."/>
            <person name="Andrzejewski T.M."/>
            <person name="Davidsen T.M."/>
            <person name="Wayne K.J."/>
            <person name="Tettelin H."/>
            <person name="Glass J.I."/>
            <person name="Rusch D."/>
            <person name="Podicherti R."/>
            <person name="Tsui H.-C.T."/>
            <person name="Winkler M.E."/>
        </authorList>
    </citation>
    <scope>NUCLEOTIDE SEQUENCE</scope>
</reference>
<feature type="non-terminal residue" evidence="3">
    <location>
        <position position="159"/>
    </location>
</feature>
<sequence>MKPLIALVDDDRNILISLEELLKKEDFSIHTYSDGQSALNGMFRYPPDLAVIDIKMPKMDGYELFRKLREKLKTPVIFLTSKDQEQDRLKGVMQGVDHYVTKGGNFSKQILIETIKNTLNLKKLQTDEQDSNEIIVYKDLRLDCLRQECEWKGQLLEDS</sequence>
<gene>
    <name evidence="3" type="ORF">METZ01_LOCUS373508</name>
</gene>
<proteinExistence type="predicted"/>
<evidence type="ECO:0000259" key="2">
    <source>
        <dbReference type="PROSITE" id="PS50110"/>
    </source>
</evidence>
<organism evidence="3">
    <name type="scientific">marine metagenome</name>
    <dbReference type="NCBI Taxonomy" id="408172"/>
    <lineage>
        <taxon>unclassified sequences</taxon>
        <taxon>metagenomes</taxon>
        <taxon>ecological metagenomes</taxon>
    </lineage>
</organism>
<evidence type="ECO:0000313" key="3">
    <source>
        <dbReference type="EMBL" id="SVD20654.1"/>
    </source>
</evidence>
<dbReference type="AlphaFoldDB" id="A0A382TEW3"/>
<dbReference type="SMART" id="SM00448">
    <property type="entry name" value="REC"/>
    <property type="match status" value="1"/>
</dbReference>
<feature type="domain" description="Response regulatory" evidence="2">
    <location>
        <begin position="4"/>
        <end position="117"/>
    </location>
</feature>
<keyword evidence="1" id="KW-0597">Phosphoprotein</keyword>
<dbReference type="PANTHER" id="PTHR44591">
    <property type="entry name" value="STRESS RESPONSE REGULATOR PROTEIN 1"/>
    <property type="match status" value="1"/>
</dbReference>
<dbReference type="SUPFAM" id="SSF52172">
    <property type="entry name" value="CheY-like"/>
    <property type="match status" value="1"/>
</dbReference>
<dbReference type="Gene3D" id="3.40.50.2300">
    <property type="match status" value="1"/>
</dbReference>
<evidence type="ECO:0000256" key="1">
    <source>
        <dbReference type="ARBA" id="ARBA00022553"/>
    </source>
</evidence>
<dbReference type="InterPro" id="IPR011006">
    <property type="entry name" value="CheY-like_superfamily"/>
</dbReference>
<dbReference type="Pfam" id="PF00072">
    <property type="entry name" value="Response_reg"/>
    <property type="match status" value="1"/>
</dbReference>
<dbReference type="PANTHER" id="PTHR44591:SF3">
    <property type="entry name" value="RESPONSE REGULATORY DOMAIN-CONTAINING PROTEIN"/>
    <property type="match status" value="1"/>
</dbReference>
<accession>A0A382TEW3</accession>